<accession>A0A1J4JIK5</accession>
<dbReference type="InterPro" id="IPR014752">
    <property type="entry name" value="Arrestin-like_C"/>
</dbReference>
<comment type="similarity">
    <text evidence="1">Belongs to the VPS26 family.</text>
</comment>
<organism evidence="2 3">
    <name type="scientific">Tritrichomonas foetus</name>
    <dbReference type="NCBI Taxonomy" id="1144522"/>
    <lineage>
        <taxon>Eukaryota</taxon>
        <taxon>Metamonada</taxon>
        <taxon>Parabasalia</taxon>
        <taxon>Tritrichomonadida</taxon>
        <taxon>Tritrichomonadidae</taxon>
        <taxon>Tritrichomonas</taxon>
    </lineage>
</organism>
<dbReference type="PANTHER" id="PTHR12233">
    <property type="entry name" value="VACUOLAR PROTEIN SORTING 26 RELATED"/>
    <property type="match status" value="1"/>
</dbReference>
<dbReference type="VEuPathDB" id="TrichDB:TRFO_36453"/>
<keyword evidence="3" id="KW-1185">Reference proteome</keyword>
<dbReference type="EMBL" id="MLAK01001121">
    <property type="protein sequence ID" value="OHS97357.1"/>
    <property type="molecule type" value="Genomic_DNA"/>
</dbReference>
<proteinExistence type="inferred from homology"/>
<protein>
    <submittedName>
        <fullName evidence="2">Vacuolar protein sorting-associated protein 26</fullName>
    </submittedName>
</protein>
<reference evidence="2" key="1">
    <citation type="submission" date="2016-10" db="EMBL/GenBank/DDBJ databases">
        <authorList>
            <person name="Benchimol M."/>
            <person name="Almeida L.G."/>
            <person name="Vasconcelos A.T."/>
            <person name="Perreira-Neves A."/>
            <person name="Rosa I.A."/>
            <person name="Tasca T."/>
            <person name="Bogo M.R."/>
            <person name="de Souza W."/>
        </authorList>
    </citation>
    <scope>NUCLEOTIDE SEQUENCE [LARGE SCALE GENOMIC DNA]</scope>
    <source>
        <strain evidence="2">K</strain>
    </source>
</reference>
<evidence type="ECO:0000313" key="2">
    <source>
        <dbReference type="EMBL" id="OHS97357.1"/>
    </source>
</evidence>
<evidence type="ECO:0000256" key="1">
    <source>
        <dbReference type="ARBA" id="ARBA00009100"/>
    </source>
</evidence>
<gene>
    <name evidence="2" type="ORF">TRFO_36453</name>
</gene>
<sequence>MFAFLHNNPDVVLEFSGNEKLQEEIQDFAPKDLPCFHRNGTITGTVTVTPPAGKIVSHRAINLILFGEYRNEKKQPLTRFFQRTQCLAPPGDLTHELKYDFKFENMNLPTNTYYGTKINAIFGIELRVVHRISDFVHEKQFIALSYDSYPLKTTIHNEVGIRNILHVEFIFPKQAYDAREAVVGAAYFILVKLRIVHMKMNIYRVESYESDTSAFKESTILKSYEILDGAPVRGDHIPIRIFLDDSNIWPYHSFVGSELKVDHYLRVEMVDENGKKYFKRMKIYFSRFKPQQKEKKTTSR</sequence>
<name>A0A1J4JIK5_9EUKA</name>
<dbReference type="Proteomes" id="UP000179807">
    <property type="component" value="Unassembled WGS sequence"/>
</dbReference>
<dbReference type="GO" id="GO:0006886">
    <property type="term" value="P:intracellular protein transport"/>
    <property type="evidence" value="ECO:0007669"/>
    <property type="project" value="InterPro"/>
</dbReference>
<dbReference type="Gene3D" id="2.60.40.640">
    <property type="match status" value="2"/>
</dbReference>
<dbReference type="RefSeq" id="XP_068350494.1">
    <property type="nucleotide sequence ID" value="XM_068510837.1"/>
</dbReference>
<dbReference type="Pfam" id="PF03643">
    <property type="entry name" value="Vps26"/>
    <property type="match status" value="1"/>
</dbReference>
<dbReference type="AlphaFoldDB" id="A0A1J4JIK5"/>
<dbReference type="OrthoDB" id="3821113at2759"/>
<dbReference type="InterPro" id="IPR028934">
    <property type="entry name" value="Vps26-related"/>
</dbReference>
<comment type="caution">
    <text evidence="2">The sequence shown here is derived from an EMBL/GenBank/DDBJ whole genome shotgun (WGS) entry which is preliminary data.</text>
</comment>
<evidence type="ECO:0000313" key="3">
    <source>
        <dbReference type="Proteomes" id="UP000179807"/>
    </source>
</evidence>
<dbReference type="GeneID" id="94845541"/>